<proteinExistence type="predicted"/>
<evidence type="ECO:0000256" key="1">
    <source>
        <dbReference type="SAM" id="MobiDB-lite"/>
    </source>
</evidence>
<evidence type="ECO:0000313" key="2">
    <source>
        <dbReference type="EMBL" id="QHS88316.1"/>
    </source>
</evidence>
<accession>A0A6C0B890</accession>
<feature type="region of interest" description="Disordered" evidence="1">
    <location>
        <begin position="62"/>
        <end position="87"/>
    </location>
</feature>
<feature type="compositionally biased region" description="Basic residues" evidence="1">
    <location>
        <begin position="68"/>
        <end position="87"/>
    </location>
</feature>
<reference evidence="2" key="1">
    <citation type="journal article" date="2020" name="Nature">
        <title>Giant virus diversity and host interactions through global metagenomics.</title>
        <authorList>
            <person name="Schulz F."/>
            <person name="Roux S."/>
            <person name="Paez-Espino D."/>
            <person name="Jungbluth S."/>
            <person name="Walsh D.A."/>
            <person name="Denef V.J."/>
            <person name="McMahon K.D."/>
            <person name="Konstantinidis K.T."/>
            <person name="Eloe-Fadrosh E.A."/>
            <person name="Kyrpides N.C."/>
            <person name="Woyke T."/>
        </authorList>
    </citation>
    <scope>NUCLEOTIDE SEQUENCE</scope>
    <source>
        <strain evidence="2">GVMAG-M-3300010158-55</strain>
    </source>
</reference>
<dbReference type="AlphaFoldDB" id="A0A6C0B890"/>
<name>A0A6C0B890_9ZZZZ</name>
<dbReference type="EMBL" id="MN739095">
    <property type="protein sequence ID" value="QHS88316.1"/>
    <property type="molecule type" value="Genomic_DNA"/>
</dbReference>
<protein>
    <submittedName>
        <fullName evidence="2">Uncharacterized protein</fullName>
    </submittedName>
</protein>
<sequence>MVDTPKKNFVIPMAPYQTIDAGVQARAGFMNTGQPLYQPNNSQTNSYGTHTVGEINAAQGLVALQKKGGSRRNRRRRSRKSRRRYIK</sequence>
<organism evidence="2">
    <name type="scientific">viral metagenome</name>
    <dbReference type="NCBI Taxonomy" id="1070528"/>
    <lineage>
        <taxon>unclassified sequences</taxon>
        <taxon>metagenomes</taxon>
        <taxon>organismal metagenomes</taxon>
    </lineage>
</organism>